<keyword evidence="3" id="KW-1185">Reference proteome</keyword>
<protein>
    <recommendedName>
        <fullName evidence="4">VWA domain-containing protein</fullName>
    </recommendedName>
</protein>
<evidence type="ECO:0000313" key="2">
    <source>
        <dbReference type="EMBL" id="SMG11660.1"/>
    </source>
</evidence>
<organism evidence="2 3">
    <name type="scientific">Agreia pratensis</name>
    <dbReference type="NCBI Taxonomy" id="150121"/>
    <lineage>
        <taxon>Bacteria</taxon>
        <taxon>Bacillati</taxon>
        <taxon>Actinomycetota</taxon>
        <taxon>Actinomycetes</taxon>
        <taxon>Micrococcales</taxon>
        <taxon>Microbacteriaceae</taxon>
        <taxon>Agreia</taxon>
    </lineage>
</organism>
<feature type="compositionally biased region" description="Polar residues" evidence="1">
    <location>
        <begin position="342"/>
        <end position="353"/>
    </location>
</feature>
<dbReference type="InterPro" id="IPR036465">
    <property type="entry name" value="vWFA_dom_sf"/>
</dbReference>
<dbReference type="RefSeq" id="WP_085482298.1">
    <property type="nucleotide sequence ID" value="NZ_FXAY01000001.1"/>
</dbReference>
<dbReference type="SUPFAM" id="SSF53300">
    <property type="entry name" value="vWA-like"/>
    <property type="match status" value="1"/>
</dbReference>
<gene>
    <name evidence="2" type="ORF">SAMN06296010_0316</name>
</gene>
<dbReference type="STRING" id="150121.SAMN06296010_0316"/>
<feature type="region of interest" description="Disordered" evidence="1">
    <location>
        <begin position="331"/>
        <end position="361"/>
    </location>
</feature>
<proteinExistence type="predicted"/>
<dbReference type="OrthoDB" id="974562at2"/>
<feature type="region of interest" description="Disordered" evidence="1">
    <location>
        <begin position="289"/>
        <end position="311"/>
    </location>
</feature>
<dbReference type="Proteomes" id="UP000193244">
    <property type="component" value="Unassembled WGS sequence"/>
</dbReference>
<dbReference type="EMBL" id="FXAY01000001">
    <property type="protein sequence ID" value="SMG11660.1"/>
    <property type="molecule type" value="Genomic_DNA"/>
</dbReference>
<evidence type="ECO:0008006" key="4">
    <source>
        <dbReference type="Google" id="ProtNLM"/>
    </source>
</evidence>
<accession>A0A1X7IAB8</accession>
<evidence type="ECO:0000256" key="1">
    <source>
        <dbReference type="SAM" id="MobiDB-lite"/>
    </source>
</evidence>
<name>A0A1X7IAB8_9MICO</name>
<sequence>MTPLFARREHALDERQRVAWESAQALWGVHLHDPELKPGAHMPSFAWFSFPPQVVVDPSEAERNGVGAFYESIFAHEIGHHVLSPSTRVTSFAIAQQMNRAIAATGRDLIPEPGAKAQMLSNLWSDMLINTRVAAMQRQRDAEPGVDPEMIRMWCVLSSVPTADQLWWVVLRAYEVLWSKPAGFLCPPSPPPRPVRSTERAAPTTPQATTNEAQRVKAVAEAAAVDARIAAEAQWAEFVVTNPELDASLLAETVRTFGDDPVSGALRFGMLLAPYLTAAGGSIGPSGGVGRASDGGCAGQADGAPPSAGELEEVLGDPRLREVPEHPAVIKARESGGMADPSTEQGTQPTDSRSGGDAMGQGYGVAETLELYSSADPNAVIAAWYITAAKRWVKPLTQPSSRPNSVDETIPGALEQWSIDDDIASLDWAATLSTNSTVVPGVTTRLRALLPDAPPDQRESVQLDIYIDSSGSMRAPHVGSPAVLAGTILILSVLRGGGRVRVTSFAGTGQVAGGARFTRDRAEALRDLTFYFGGGTTFPLDVYGSRYRDTRADRGTHGTATRRHVVVLSDDGLRSMFGTGQEQYATTALEVRRVLDSGTLIVEDPRHQMKEPAAAAGYDVEYLGTMDDAPAACARLAQRLAEPRTSDGTTPGGRRG</sequence>
<dbReference type="AlphaFoldDB" id="A0A1X7IAB8"/>
<feature type="region of interest" description="Disordered" evidence="1">
    <location>
        <begin position="187"/>
        <end position="213"/>
    </location>
</feature>
<reference evidence="3" key="1">
    <citation type="submission" date="2017-04" db="EMBL/GenBank/DDBJ databases">
        <authorList>
            <person name="Varghese N."/>
            <person name="Submissions S."/>
        </authorList>
    </citation>
    <scope>NUCLEOTIDE SEQUENCE [LARGE SCALE GENOMIC DNA]</scope>
    <source>
        <strain evidence="3">VKM Ac-2510</strain>
    </source>
</reference>
<evidence type="ECO:0000313" key="3">
    <source>
        <dbReference type="Proteomes" id="UP000193244"/>
    </source>
</evidence>